<organism evidence="3 4">
    <name type="scientific">Arabis nemorensis</name>
    <dbReference type="NCBI Taxonomy" id="586526"/>
    <lineage>
        <taxon>Eukaryota</taxon>
        <taxon>Viridiplantae</taxon>
        <taxon>Streptophyta</taxon>
        <taxon>Embryophyta</taxon>
        <taxon>Tracheophyta</taxon>
        <taxon>Spermatophyta</taxon>
        <taxon>Magnoliopsida</taxon>
        <taxon>eudicotyledons</taxon>
        <taxon>Gunneridae</taxon>
        <taxon>Pentapetalae</taxon>
        <taxon>rosids</taxon>
        <taxon>malvids</taxon>
        <taxon>Brassicales</taxon>
        <taxon>Brassicaceae</taxon>
        <taxon>Arabideae</taxon>
        <taxon>Arabis</taxon>
    </lineage>
</organism>
<proteinExistence type="predicted"/>
<dbReference type="Pfam" id="PF00646">
    <property type="entry name" value="F-box"/>
    <property type="match status" value="1"/>
</dbReference>
<dbReference type="InterPro" id="IPR036047">
    <property type="entry name" value="F-box-like_dom_sf"/>
</dbReference>
<dbReference type="InterPro" id="IPR013187">
    <property type="entry name" value="F-box-assoc_dom_typ3"/>
</dbReference>
<dbReference type="NCBIfam" id="TIGR01640">
    <property type="entry name" value="F_box_assoc_1"/>
    <property type="match status" value="2"/>
</dbReference>
<name>A0A565CVM5_9BRAS</name>
<evidence type="ECO:0000313" key="4">
    <source>
        <dbReference type="Proteomes" id="UP000489600"/>
    </source>
</evidence>
<keyword evidence="4" id="KW-1185">Reference proteome</keyword>
<dbReference type="Proteomes" id="UP000489600">
    <property type="component" value="Unassembled WGS sequence"/>
</dbReference>
<evidence type="ECO:0008006" key="5">
    <source>
        <dbReference type="Google" id="ProtNLM"/>
    </source>
</evidence>
<dbReference type="SUPFAM" id="SSF81383">
    <property type="entry name" value="F-box domain"/>
    <property type="match status" value="1"/>
</dbReference>
<sequence length="617" mass="71022">MEEACQVFTLGDPNAKQWRNIQGIGLHHPRLHAVCIKGVIYYLAIKEFGDSNSFLVSFDVSSEKFGTPEAPKTLIDQFYSSLINYQGKLGFMYWKNGMEIWVMEDDGRKKQEWSKIIFYDMRGFENGRIFAGVAHGGGIVFVNNLFIDSDTLLSVSYYDPNRNSFRCVEVEGTKAKDLVRIWVVPDHVEDTMRFFKEPIGCDSVHRKVVRCIYIPSDLLTVDILSKLPVKSLVRFQCVSKLWLSLNTDLIKTRSLTQPRLLVLFHHRPWLESPRLCSSTYSLNTNTRFISADKECRNTFTPELAFDFVSRYVRGLICCLSRLDEFSTIYNPTTRQSVVLPGIKYDTRGYSVDGFFGYDPVEDQYKVLCCNLGSFGKRSCQVFTLGSPKKRQGRNINSPENFGRDDDYRGPTSSVCINGIIYYIRYGYGNVILTFDVRFERFGHIQMPMSEKILNSTLVNYQGKLGCISYEYGSVSSEMCILEDHIEKQEWSKIGIFIPHHLLESLDYSTCIADATRNGEIVIMPKTYGPETLYAYFHDPKQNKTRKVELESTLNGALKYQPRYSIFSEPDHMENNMDLCRIQVQKKPATRLPFLKKQLLVIATMFRTKLMSLLDSLH</sequence>
<feature type="domain" description="F-box associated beta-propeller type 3" evidence="2">
    <location>
        <begin position="280"/>
        <end position="571"/>
    </location>
</feature>
<protein>
    <recommendedName>
        <fullName evidence="5">F-box domain-containing protein</fullName>
    </recommendedName>
</protein>
<feature type="domain" description="F-box" evidence="1">
    <location>
        <begin position="221"/>
        <end position="245"/>
    </location>
</feature>
<dbReference type="EMBL" id="CABITT030000008">
    <property type="protein sequence ID" value="VVB17803.1"/>
    <property type="molecule type" value="Genomic_DNA"/>
</dbReference>
<dbReference type="Gene3D" id="1.20.1280.50">
    <property type="match status" value="1"/>
</dbReference>
<dbReference type="OrthoDB" id="1093967at2759"/>
<evidence type="ECO:0000259" key="2">
    <source>
        <dbReference type="Pfam" id="PF08268"/>
    </source>
</evidence>
<comment type="caution">
    <text evidence="3">The sequence shown here is derived from an EMBL/GenBank/DDBJ whole genome shotgun (WGS) entry which is preliminary data.</text>
</comment>
<dbReference type="Pfam" id="PF08268">
    <property type="entry name" value="FBA_3"/>
    <property type="match status" value="2"/>
</dbReference>
<dbReference type="PANTHER" id="PTHR31111:SF138">
    <property type="entry name" value="F-BOX ASSOCIATED DOMAIN-CONTAINING PROTEIN"/>
    <property type="match status" value="1"/>
</dbReference>
<dbReference type="AlphaFoldDB" id="A0A565CVM5"/>
<dbReference type="InterPro" id="IPR017451">
    <property type="entry name" value="F-box-assoc_interact_dom"/>
</dbReference>
<gene>
    <name evidence="3" type="ORF">ANE_LOCUS28247</name>
</gene>
<reference evidence="3" key="1">
    <citation type="submission" date="2019-07" db="EMBL/GenBank/DDBJ databases">
        <authorList>
            <person name="Dittberner H."/>
        </authorList>
    </citation>
    <scope>NUCLEOTIDE SEQUENCE [LARGE SCALE GENOMIC DNA]</scope>
</reference>
<evidence type="ECO:0000313" key="3">
    <source>
        <dbReference type="EMBL" id="VVB17803.1"/>
    </source>
</evidence>
<accession>A0A565CVM5</accession>
<dbReference type="PANTHER" id="PTHR31111">
    <property type="entry name" value="BNAA05G37150D PROTEIN-RELATED"/>
    <property type="match status" value="1"/>
</dbReference>
<dbReference type="InterPro" id="IPR001810">
    <property type="entry name" value="F-box_dom"/>
</dbReference>
<feature type="domain" description="F-box associated beta-propeller type 3" evidence="2">
    <location>
        <begin position="3"/>
        <end position="188"/>
    </location>
</feature>
<evidence type="ECO:0000259" key="1">
    <source>
        <dbReference type="Pfam" id="PF00646"/>
    </source>
</evidence>